<dbReference type="Gene3D" id="3.10.180.10">
    <property type="entry name" value="2,3-Dihydroxybiphenyl 1,2-Dioxygenase, domain 1"/>
    <property type="match status" value="1"/>
</dbReference>
<sequence length="122" mass="13211">MTSHSNAIVWLDIPVSNLPRAISFYQAVLNFDLVSTQSNPDMATLMKQGSTSGLSLLSIPNVTPTPNAMLPYFNCEGRLEQAVSIAKLEGGKVLQAIHSMEPFGHRAVLQDVDGNRFAVHSS</sequence>
<dbReference type="InterPro" id="IPR037523">
    <property type="entry name" value="VOC_core"/>
</dbReference>
<evidence type="ECO:0000259" key="1">
    <source>
        <dbReference type="PROSITE" id="PS51819"/>
    </source>
</evidence>
<dbReference type="RefSeq" id="WP_377363432.1">
    <property type="nucleotide sequence ID" value="NZ_JBHRYN010000060.1"/>
</dbReference>
<dbReference type="InterPro" id="IPR029068">
    <property type="entry name" value="Glyas_Bleomycin-R_OHBP_Dase"/>
</dbReference>
<dbReference type="PANTHER" id="PTHR33993">
    <property type="entry name" value="GLYOXALASE-RELATED"/>
    <property type="match status" value="1"/>
</dbReference>
<dbReference type="PANTHER" id="PTHR33993:SF2">
    <property type="entry name" value="VOC DOMAIN-CONTAINING PROTEIN"/>
    <property type="match status" value="1"/>
</dbReference>
<comment type="caution">
    <text evidence="2">The sequence shown here is derived from an EMBL/GenBank/DDBJ whole genome shotgun (WGS) entry which is preliminary data.</text>
</comment>
<keyword evidence="3" id="KW-1185">Reference proteome</keyword>
<gene>
    <name evidence="2" type="ORF">ACFOND_14840</name>
</gene>
<reference evidence="3" key="1">
    <citation type="journal article" date="2019" name="Int. J. Syst. Evol. Microbiol.">
        <title>The Global Catalogue of Microorganisms (GCM) 10K type strain sequencing project: providing services to taxonomists for standard genome sequencing and annotation.</title>
        <authorList>
            <consortium name="The Broad Institute Genomics Platform"/>
            <consortium name="The Broad Institute Genome Sequencing Center for Infectious Disease"/>
            <person name="Wu L."/>
            <person name="Ma J."/>
        </authorList>
    </citation>
    <scope>NUCLEOTIDE SEQUENCE [LARGE SCALE GENOMIC DNA]</scope>
    <source>
        <strain evidence="3">CECT 8288</strain>
    </source>
</reference>
<evidence type="ECO:0000313" key="2">
    <source>
        <dbReference type="EMBL" id="MFC3702910.1"/>
    </source>
</evidence>
<dbReference type="InterPro" id="IPR004360">
    <property type="entry name" value="Glyas_Fos-R_dOase_dom"/>
</dbReference>
<dbReference type="Pfam" id="PF00903">
    <property type="entry name" value="Glyoxalase"/>
    <property type="match status" value="1"/>
</dbReference>
<protein>
    <submittedName>
        <fullName evidence="2">VOC family protein</fullName>
    </submittedName>
</protein>
<dbReference type="InterPro" id="IPR052164">
    <property type="entry name" value="Anthracycline_SecMetBiosynth"/>
</dbReference>
<name>A0ABV7WYE9_9GAMM</name>
<proteinExistence type="predicted"/>
<organism evidence="2 3">
    <name type="scientific">Reinekea marina</name>
    <dbReference type="NCBI Taxonomy" id="1310421"/>
    <lineage>
        <taxon>Bacteria</taxon>
        <taxon>Pseudomonadati</taxon>
        <taxon>Pseudomonadota</taxon>
        <taxon>Gammaproteobacteria</taxon>
        <taxon>Oceanospirillales</taxon>
        <taxon>Saccharospirillaceae</taxon>
        <taxon>Reinekea</taxon>
    </lineage>
</organism>
<evidence type="ECO:0000313" key="3">
    <source>
        <dbReference type="Proteomes" id="UP001595710"/>
    </source>
</evidence>
<accession>A0ABV7WYE9</accession>
<dbReference type="PROSITE" id="PS51819">
    <property type="entry name" value="VOC"/>
    <property type="match status" value="1"/>
</dbReference>
<feature type="domain" description="VOC" evidence="1">
    <location>
        <begin position="7"/>
        <end position="122"/>
    </location>
</feature>
<dbReference type="CDD" id="cd07247">
    <property type="entry name" value="SgaA_N_like"/>
    <property type="match status" value="1"/>
</dbReference>
<dbReference type="Proteomes" id="UP001595710">
    <property type="component" value="Unassembled WGS sequence"/>
</dbReference>
<dbReference type="SUPFAM" id="SSF54593">
    <property type="entry name" value="Glyoxalase/Bleomycin resistance protein/Dihydroxybiphenyl dioxygenase"/>
    <property type="match status" value="1"/>
</dbReference>
<dbReference type="EMBL" id="JBHRYN010000060">
    <property type="protein sequence ID" value="MFC3702910.1"/>
    <property type="molecule type" value="Genomic_DNA"/>
</dbReference>